<dbReference type="EMBL" id="GGMR01002789">
    <property type="protein sequence ID" value="MBY15408.1"/>
    <property type="molecule type" value="Transcribed_RNA"/>
</dbReference>
<proteinExistence type="predicted"/>
<organism evidence="1">
    <name type="scientific">Schizaphis graminum</name>
    <name type="common">Green bug aphid</name>
    <dbReference type="NCBI Taxonomy" id="13262"/>
    <lineage>
        <taxon>Eukaryota</taxon>
        <taxon>Metazoa</taxon>
        <taxon>Ecdysozoa</taxon>
        <taxon>Arthropoda</taxon>
        <taxon>Hexapoda</taxon>
        <taxon>Insecta</taxon>
        <taxon>Pterygota</taxon>
        <taxon>Neoptera</taxon>
        <taxon>Paraneoptera</taxon>
        <taxon>Hemiptera</taxon>
        <taxon>Sternorrhyncha</taxon>
        <taxon>Aphidomorpha</taxon>
        <taxon>Aphidoidea</taxon>
        <taxon>Aphididae</taxon>
        <taxon>Aphidini</taxon>
        <taxon>Schizaphis</taxon>
    </lineage>
</organism>
<dbReference type="SUPFAM" id="SSF53098">
    <property type="entry name" value="Ribonuclease H-like"/>
    <property type="match status" value="1"/>
</dbReference>
<dbReference type="InterPro" id="IPR052958">
    <property type="entry name" value="IFN-induced_PKR_regulator"/>
</dbReference>
<dbReference type="PANTHER" id="PTHR46289:SF14">
    <property type="entry name" value="DUF4371 DOMAIN-CONTAINING PROTEIN"/>
    <property type="match status" value="1"/>
</dbReference>
<dbReference type="InterPro" id="IPR012337">
    <property type="entry name" value="RNaseH-like_sf"/>
</dbReference>
<dbReference type="PANTHER" id="PTHR46289">
    <property type="entry name" value="52 KDA REPRESSOR OF THE INHIBITOR OF THE PROTEIN KINASE-LIKE PROTEIN-RELATED"/>
    <property type="match status" value="1"/>
</dbReference>
<sequence>MVSTVRGAVTKIQSRAPNAIHCPCSNHALNLAISKSSSIQTIRNCVGLMMEIISFFNMSSKRNFVLKKILNGNPRLISLCETRWVERHDSVMLFKSSLPYIIKALTLISNWQEHNSSSKAKMLLTSLCKCEFVVGIFSLSSFLCVTTMVSKLLQSKWQDICKANEIISDVILSLENKRKNATTGFHELYIEIKKMMLDLDIEEKLPRLTSHQTKRANHAVDSIEDYYRVSVYIPLVENILSDMKARFCCAKNQAFIFLSKLIPKNIVNTTNEEITKIVQNIINHFKFDDAKWMNIEEIELKTEIDLWKLKWRRIQDEGGEIHTDIMTSAEACSEVVYPTIRELLFIISCLPVSVASAERSFSTLRR</sequence>
<keyword evidence="1" id="KW-0418">Kinase</keyword>
<dbReference type="GO" id="GO:0016301">
    <property type="term" value="F:kinase activity"/>
    <property type="evidence" value="ECO:0007669"/>
    <property type="project" value="UniProtKB-KW"/>
</dbReference>
<dbReference type="AlphaFoldDB" id="A0A2S2NE71"/>
<gene>
    <name evidence="1" type="primary">PRKRIR_17</name>
    <name evidence="1" type="ORF">g.151632</name>
</gene>
<reference evidence="1" key="1">
    <citation type="submission" date="2018-04" db="EMBL/GenBank/DDBJ databases">
        <title>Transcriptome of Schizaphis graminum biotype I.</title>
        <authorList>
            <person name="Scully E.D."/>
            <person name="Geib S.M."/>
            <person name="Palmer N.A."/>
            <person name="Koch K."/>
            <person name="Bradshaw J."/>
            <person name="Heng-Moss T."/>
            <person name="Sarath G."/>
        </authorList>
    </citation>
    <scope>NUCLEOTIDE SEQUENCE</scope>
</reference>
<evidence type="ECO:0000313" key="1">
    <source>
        <dbReference type="EMBL" id="MBY15408.1"/>
    </source>
</evidence>
<name>A0A2S2NE71_SCHGA</name>
<protein>
    <submittedName>
        <fullName evidence="1">Repressor of the inhibitor of the protein kinase</fullName>
    </submittedName>
</protein>
<keyword evidence="1" id="KW-0808">Transferase</keyword>
<accession>A0A2S2NE71</accession>